<evidence type="ECO:0000313" key="10">
    <source>
        <dbReference type="Proteomes" id="UP001642520"/>
    </source>
</evidence>
<evidence type="ECO:0000256" key="4">
    <source>
        <dbReference type="ARBA" id="ARBA00022692"/>
    </source>
</evidence>
<keyword evidence="4" id="KW-0812">Transmembrane</keyword>
<reference evidence="9 10" key="1">
    <citation type="submission" date="2024-08" db="EMBL/GenBank/DDBJ databases">
        <authorList>
            <person name="Will J Nash"/>
            <person name="Angela Man"/>
            <person name="Seanna McTaggart"/>
            <person name="Kendall Baker"/>
            <person name="Tom Barker"/>
            <person name="Leah Catchpole"/>
            <person name="Alex Durrant"/>
            <person name="Karim Gharbi"/>
            <person name="Naomi Irish"/>
            <person name="Gemy Kaithakottil"/>
            <person name="Debby Ku"/>
            <person name="Aaliyah Providence"/>
            <person name="Felix Shaw"/>
            <person name="David Swarbreck"/>
            <person name="Chris Watkins"/>
            <person name="Ann M. McCartney"/>
            <person name="Giulio Formenti"/>
            <person name="Alice Mouton"/>
            <person name="Noel Vella"/>
            <person name="Bjorn M von Reumont"/>
            <person name="Adriana Vella"/>
            <person name="Wilfried Haerty"/>
        </authorList>
    </citation>
    <scope>NUCLEOTIDE SEQUENCE [LARGE SCALE GENOMIC DNA]</scope>
</reference>
<sequence>MSEGRLPKPNLRNLHLSGVKKNLIVSVMVTAISGIAYKYLVNEPYERKVENFYKTYDPMAALKVMNEAGLMESYPID</sequence>
<dbReference type="Proteomes" id="UP001642520">
    <property type="component" value="Unassembled WGS sequence"/>
</dbReference>
<evidence type="ECO:0008006" key="11">
    <source>
        <dbReference type="Google" id="ProtNLM"/>
    </source>
</evidence>
<evidence type="ECO:0000256" key="1">
    <source>
        <dbReference type="ARBA" id="ARBA00004434"/>
    </source>
</evidence>
<protein>
    <recommendedName>
        <fullName evidence="11">Mitochondrial cytochrome c oxidase subunit VIc/VIIs domain-containing protein</fullName>
    </recommendedName>
</protein>
<dbReference type="InterPro" id="IPR037169">
    <property type="entry name" value="Cytochrome_c_oxidase_VIc_sf"/>
</dbReference>
<dbReference type="Pfam" id="PF02937">
    <property type="entry name" value="COX6C"/>
    <property type="match status" value="1"/>
</dbReference>
<gene>
    <name evidence="9" type="ORF">XYLVIOL_LOCUS6619</name>
</gene>
<evidence type="ECO:0000313" key="9">
    <source>
        <dbReference type="EMBL" id="CAL7944378.1"/>
    </source>
</evidence>
<comment type="similarity">
    <text evidence="3">Belongs to the cytochrome c oxidase subunit 6c family.</text>
</comment>
<evidence type="ECO:0000256" key="7">
    <source>
        <dbReference type="ARBA" id="ARBA00023128"/>
    </source>
</evidence>
<keyword evidence="8" id="KW-0472">Membrane</keyword>
<comment type="pathway">
    <text evidence="2">Energy metabolism; oxidative phosphorylation.</text>
</comment>
<dbReference type="PANTHER" id="PTHR48416:SF1">
    <property type="entry name" value="CYTOCHROME C OXIDASE SUBUNIT 6C"/>
    <property type="match status" value="1"/>
</dbReference>
<dbReference type="SUPFAM" id="SSF81415">
    <property type="entry name" value="Mitochondrial cytochrome c oxidase subunit VIc"/>
    <property type="match status" value="1"/>
</dbReference>
<evidence type="ECO:0000256" key="8">
    <source>
        <dbReference type="ARBA" id="ARBA00023136"/>
    </source>
</evidence>
<evidence type="ECO:0000256" key="2">
    <source>
        <dbReference type="ARBA" id="ARBA00004673"/>
    </source>
</evidence>
<dbReference type="Gene3D" id="4.10.93.10">
    <property type="entry name" value="Mitochondrial cytochrome c oxidase subunit VIc/VIIs"/>
    <property type="match status" value="1"/>
</dbReference>
<dbReference type="EMBL" id="CAXAJV020001293">
    <property type="protein sequence ID" value="CAL7944378.1"/>
    <property type="molecule type" value="Genomic_DNA"/>
</dbReference>
<keyword evidence="6" id="KW-1133">Transmembrane helix</keyword>
<proteinExistence type="inferred from homology"/>
<evidence type="ECO:0000256" key="3">
    <source>
        <dbReference type="ARBA" id="ARBA00007204"/>
    </source>
</evidence>
<keyword evidence="5" id="KW-0999">Mitochondrion inner membrane</keyword>
<dbReference type="PANTHER" id="PTHR48416">
    <property type="entry name" value="CYTOCHROME C OXIDASE SUBUNIT 6C"/>
    <property type="match status" value="1"/>
</dbReference>
<comment type="subcellular location">
    <subcellularLocation>
        <location evidence="1">Mitochondrion inner membrane</location>
        <topology evidence="1">Single-pass membrane protein</topology>
    </subcellularLocation>
</comment>
<organism evidence="9 10">
    <name type="scientific">Xylocopa violacea</name>
    <name type="common">Violet carpenter bee</name>
    <name type="synonym">Apis violacea</name>
    <dbReference type="NCBI Taxonomy" id="135666"/>
    <lineage>
        <taxon>Eukaryota</taxon>
        <taxon>Metazoa</taxon>
        <taxon>Ecdysozoa</taxon>
        <taxon>Arthropoda</taxon>
        <taxon>Hexapoda</taxon>
        <taxon>Insecta</taxon>
        <taxon>Pterygota</taxon>
        <taxon>Neoptera</taxon>
        <taxon>Endopterygota</taxon>
        <taxon>Hymenoptera</taxon>
        <taxon>Apocrita</taxon>
        <taxon>Aculeata</taxon>
        <taxon>Apoidea</taxon>
        <taxon>Anthophila</taxon>
        <taxon>Apidae</taxon>
        <taxon>Xylocopa</taxon>
        <taxon>Xylocopa</taxon>
    </lineage>
</organism>
<comment type="caution">
    <text evidence="9">The sequence shown here is derived from an EMBL/GenBank/DDBJ whole genome shotgun (WGS) entry which is preliminary data.</text>
</comment>
<dbReference type="InterPro" id="IPR051389">
    <property type="entry name" value="Cytochrome_c_oxidase_VIc"/>
</dbReference>
<evidence type="ECO:0000256" key="5">
    <source>
        <dbReference type="ARBA" id="ARBA00022792"/>
    </source>
</evidence>
<evidence type="ECO:0000256" key="6">
    <source>
        <dbReference type="ARBA" id="ARBA00022989"/>
    </source>
</evidence>
<dbReference type="InterPro" id="IPR034884">
    <property type="entry name" value="Cytochrome_c_oxidase_VIc/VIIs"/>
</dbReference>
<keyword evidence="7" id="KW-0496">Mitochondrion</keyword>
<name>A0ABP1NVY6_XYLVO</name>
<accession>A0ABP1NVY6</accession>
<keyword evidence="10" id="KW-1185">Reference proteome</keyword>